<accession>A0A815WAV9</accession>
<evidence type="ECO:0000313" key="3">
    <source>
        <dbReference type="Proteomes" id="UP000663889"/>
    </source>
</evidence>
<sequence length="115" mass="13062">MDIINFDPEFPICQVSTNLPSNVAFILYLNISSLTEFNIKYACKNKDDCARDFAKTMAIEMLQRQYDISKIKNELKPLISTSPSLNKPIIDCYNSNENIRQCGTSAKPHPCLILN</sequence>
<gene>
    <name evidence="2" type="ORF">FNK824_LOCUS35440</name>
    <name evidence="1" type="ORF">SEV965_LOCUS38157</name>
</gene>
<feature type="non-terminal residue" evidence="1">
    <location>
        <position position="115"/>
    </location>
</feature>
<dbReference type="EMBL" id="CAJNOU010008849">
    <property type="protein sequence ID" value="CAF1541490.1"/>
    <property type="molecule type" value="Genomic_DNA"/>
</dbReference>
<evidence type="ECO:0000313" key="2">
    <source>
        <dbReference type="EMBL" id="CAF4185125.1"/>
    </source>
</evidence>
<evidence type="ECO:0000313" key="1">
    <source>
        <dbReference type="EMBL" id="CAF1541490.1"/>
    </source>
</evidence>
<dbReference type="EMBL" id="CAJOBE010015017">
    <property type="protein sequence ID" value="CAF4185125.1"/>
    <property type="molecule type" value="Genomic_DNA"/>
</dbReference>
<organism evidence="1 3">
    <name type="scientific">Rotaria sordida</name>
    <dbReference type="NCBI Taxonomy" id="392033"/>
    <lineage>
        <taxon>Eukaryota</taxon>
        <taxon>Metazoa</taxon>
        <taxon>Spiralia</taxon>
        <taxon>Gnathifera</taxon>
        <taxon>Rotifera</taxon>
        <taxon>Eurotatoria</taxon>
        <taxon>Bdelloidea</taxon>
        <taxon>Philodinida</taxon>
        <taxon>Philodinidae</taxon>
        <taxon>Rotaria</taxon>
    </lineage>
</organism>
<feature type="non-terminal residue" evidence="1">
    <location>
        <position position="1"/>
    </location>
</feature>
<comment type="caution">
    <text evidence="1">The sequence shown here is derived from an EMBL/GenBank/DDBJ whole genome shotgun (WGS) entry which is preliminary data.</text>
</comment>
<reference evidence="1" key="1">
    <citation type="submission" date="2021-02" db="EMBL/GenBank/DDBJ databases">
        <authorList>
            <person name="Nowell W R."/>
        </authorList>
    </citation>
    <scope>NUCLEOTIDE SEQUENCE</scope>
</reference>
<proteinExistence type="predicted"/>
<dbReference type="Proteomes" id="UP000663874">
    <property type="component" value="Unassembled WGS sequence"/>
</dbReference>
<name>A0A815WAV9_9BILA</name>
<dbReference type="Proteomes" id="UP000663889">
    <property type="component" value="Unassembled WGS sequence"/>
</dbReference>
<dbReference type="AlphaFoldDB" id="A0A815WAV9"/>
<protein>
    <submittedName>
        <fullName evidence="1">Uncharacterized protein</fullName>
    </submittedName>
</protein>